<protein>
    <recommendedName>
        <fullName evidence="5">Ig-like domain-containing protein</fullName>
    </recommendedName>
</protein>
<feature type="signal peptide" evidence="2">
    <location>
        <begin position="1"/>
        <end position="26"/>
    </location>
</feature>
<keyword evidence="2" id="KW-0732">Signal</keyword>
<evidence type="ECO:0000313" key="3">
    <source>
        <dbReference type="EMBL" id="KAK0738430.1"/>
    </source>
</evidence>
<dbReference type="EMBL" id="JAUKUD010000007">
    <property type="protein sequence ID" value="KAK0738430.1"/>
    <property type="molecule type" value="Genomic_DNA"/>
</dbReference>
<evidence type="ECO:0008006" key="5">
    <source>
        <dbReference type="Google" id="ProtNLM"/>
    </source>
</evidence>
<feature type="chain" id="PRO_5041435696" description="Ig-like domain-containing protein" evidence="2">
    <location>
        <begin position="27"/>
        <end position="179"/>
    </location>
</feature>
<evidence type="ECO:0000256" key="2">
    <source>
        <dbReference type="SAM" id="SignalP"/>
    </source>
</evidence>
<proteinExistence type="predicted"/>
<dbReference type="Proteomes" id="UP001172155">
    <property type="component" value="Unassembled WGS sequence"/>
</dbReference>
<organism evidence="3 4">
    <name type="scientific">Schizothecium vesticola</name>
    <dbReference type="NCBI Taxonomy" id="314040"/>
    <lineage>
        <taxon>Eukaryota</taxon>
        <taxon>Fungi</taxon>
        <taxon>Dikarya</taxon>
        <taxon>Ascomycota</taxon>
        <taxon>Pezizomycotina</taxon>
        <taxon>Sordariomycetes</taxon>
        <taxon>Sordariomycetidae</taxon>
        <taxon>Sordariales</taxon>
        <taxon>Schizotheciaceae</taxon>
        <taxon>Schizothecium</taxon>
    </lineage>
</organism>
<feature type="region of interest" description="Disordered" evidence="1">
    <location>
        <begin position="24"/>
        <end position="59"/>
    </location>
</feature>
<name>A0AA40BQC2_9PEZI</name>
<accession>A0AA40BQC2</accession>
<evidence type="ECO:0000313" key="4">
    <source>
        <dbReference type="Proteomes" id="UP001172155"/>
    </source>
</evidence>
<dbReference type="AlphaFoldDB" id="A0AA40BQC2"/>
<sequence length="179" mass="19788">MTEFAGMLSPLMLLIPLCFLTPETEHSPHSDHPPQAQQCNKSSDHIPHSPPPSRLLPMSTSERGFIVPAGTPRAQITPDNEQLTSLLPNTPTRRFPRYTHLSRPFISFLCFPDTRVYAHRRLPIPSTSPVGEHAQSQSSTKKSGIGTYLTIQCSLSPHTHIDVVKVTFTQSLSPPPAHV</sequence>
<evidence type="ECO:0000256" key="1">
    <source>
        <dbReference type="SAM" id="MobiDB-lite"/>
    </source>
</evidence>
<gene>
    <name evidence="3" type="ORF">B0T18DRAFT_422014</name>
</gene>
<keyword evidence="4" id="KW-1185">Reference proteome</keyword>
<comment type="caution">
    <text evidence="3">The sequence shown here is derived from an EMBL/GenBank/DDBJ whole genome shotgun (WGS) entry which is preliminary data.</text>
</comment>
<reference evidence="3" key="1">
    <citation type="submission" date="2023-06" db="EMBL/GenBank/DDBJ databases">
        <title>Genome-scale phylogeny and comparative genomics of the fungal order Sordariales.</title>
        <authorList>
            <consortium name="Lawrence Berkeley National Laboratory"/>
            <person name="Hensen N."/>
            <person name="Bonometti L."/>
            <person name="Westerberg I."/>
            <person name="Brannstrom I.O."/>
            <person name="Guillou S."/>
            <person name="Cros-Aarteil S."/>
            <person name="Calhoun S."/>
            <person name="Haridas S."/>
            <person name="Kuo A."/>
            <person name="Mondo S."/>
            <person name="Pangilinan J."/>
            <person name="Riley R."/>
            <person name="LaButti K."/>
            <person name="Andreopoulos B."/>
            <person name="Lipzen A."/>
            <person name="Chen C."/>
            <person name="Yanf M."/>
            <person name="Daum C."/>
            <person name="Ng V."/>
            <person name="Clum A."/>
            <person name="Steindorff A."/>
            <person name="Ohm R."/>
            <person name="Martin F."/>
            <person name="Silar P."/>
            <person name="Natvig D."/>
            <person name="Lalanne C."/>
            <person name="Gautier V."/>
            <person name="Ament-velasquez S.L."/>
            <person name="Kruys A."/>
            <person name="Hutchinson M.I."/>
            <person name="Powell A.J."/>
            <person name="Barry K."/>
            <person name="Miller A.N."/>
            <person name="Grigoriev I.V."/>
            <person name="Debuchy R."/>
            <person name="Gladieux P."/>
            <person name="Thoren M.H."/>
            <person name="Johannesson H."/>
        </authorList>
    </citation>
    <scope>NUCLEOTIDE SEQUENCE</scope>
    <source>
        <strain evidence="3">SMH3187-1</strain>
    </source>
</reference>